<evidence type="ECO:0000256" key="1">
    <source>
        <dbReference type="SAM" id="MobiDB-lite"/>
    </source>
</evidence>
<feature type="compositionally biased region" description="Polar residues" evidence="1">
    <location>
        <begin position="85"/>
        <end position="95"/>
    </location>
</feature>
<feature type="region of interest" description="Disordered" evidence="1">
    <location>
        <begin position="32"/>
        <end position="59"/>
    </location>
</feature>
<feature type="region of interest" description="Disordered" evidence="1">
    <location>
        <begin position="162"/>
        <end position="187"/>
    </location>
</feature>
<feature type="compositionally biased region" description="Low complexity" evidence="1">
    <location>
        <begin position="41"/>
        <end position="50"/>
    </location>
</feature>
<dbReference type="AlphaFoldDB" id="A0A7S4R7X9"/>
<proteinExistence type="predicted"/>
<accession>A0A7S4R7X9</accession>
<organism evidence="2">
    <name type="scientific">Ditylum brightwellii</name>
    <dbReference type="NCBI Taxonomy" id="49249"/>
    <lineage>
        <taxon>Eukaryota</taxon>
        <taxon>Sar</taxon>
        <taxon>Stramenopiles</taxon>
        <taxon>Ochrophyta</taxon>
        <taxon>Bacillariophyta</taxon>
        <taxon>Mediophyceae</taxon>
        <taxon>Lithodesmiophycidae</taxon>
        <taxon>Lithodesmiales</taxon>
        <taxon>Lithodesmiaceae</taxon>
        <taxon>Ditylum</taxon>
    </lineage>
</organism>
<name>A0A7S4R7X9_9STRA</name>
<sequence length="187" mass="20764">MEAELDVVRGHCEKLEGSLRLYYTIPASPLATPGRKKKRMVSGSEVVVPDSDGDDDDDVNKMVERRGSLTSFMGSIIEKVGMQNQPPASTMPQTYSSVPPQLSSLTPVPPPPTPDNNKAIKKMERRKSLTAYIEDMIDKIDDIGIMVDTKFALNLGDEKKDDTTEEIISFSSEEEDDDGKEEFFVCE</sequence>
<gene>
    <name evidence="2" type="ORF">DBRI00130_LOCUS14424</name>
</gene>
<evidence type="ECO:0000313" key="2">
    <source>
        <dbReference type="EMBL" id="CAE4606262.1"/>
    </source>
</evidence>
<dbReference type="EMBL" id="HBNS01018056">
    <property type="protein sequence ID" value="CAE4606262.1"/>
    <property type="molecule type" value="Transcribed_RNA"/>
</dbReference>
<protein>
    <submittedName>
        <fullName evidence="2">Uncharacterized protein</fullName>
    </submittedName>
</protein>
<feature type="region of interest" description="Disordered" evidence="1">
    <location>
        <begin position="85"/>
        <end position="118"/>
    </location>
</feature>
<feature type="compositionally biased region" description="Low complexity" evidence="1">
    <location>
        <begin position="96"/>
        <end position="106"/>
    </location>
</feature>
<reference evidence="2" key="1">
    <citation type="submission" date="2021-01" db="EMBL/GenBank/DDBJ databases">
        <authorList>
            <person name="Corre E."/>
            <person name="Pelletier E."/>
            <person name="Niang G."/>
            <person name="Scheremetjew M."/>
            <person name="Finn R."/>
            <person name="Kale V."/>
            <person name="Holt S."/>
            <person name="Cochrane G."/>
            <person name="Meng A."/>
            <person name="Brown T."/>
            <person name="Cohen L."/>
        </authorList>
    </citation>
    <scope>NUCLEOTIDE SEQUENCE</scope>
    <source>
        <strain evidence="2">GSO104</strain>
    </source>
</reference>